<dbReference type="SUPFAM" id="SSF50249">
    <property type="entry name" value="Nucleic acid-binding proteins"/>
    <property type="match status" value="1"/>
</dbReference>
<dbReference type="EMBL" id="AZTB01000052">
    <property type="protein sequence ID" value="KGG79872.1"/>
    <property type="molecule type" value="Genomic_DNA"/>
</dbReference>
<dbReference type="STRING" id="1156417.Y919_09365"/>
<name>A0A096BG71_9FIRM</name>
<evidence type="ECO:0000313" key="3">
    <source>
        <dbReference type="EMBL" id="KGG79872.1"/>
    </source>
</evidence>
<dbReference type="NCBIfam" id="NF004476">
    <property type="entry name" value="PRK05813.1"/>
    <property type="match status" value="1"/>
</dbReference>
<keyword evidence="1 2" id="KW-0238">DNA-binding</keyword>
<dbReference type="Pfam" id="PF00436">
    <property type="entry name" value="SSB"/>
    <property type="match status" value="1"/>
</dbReference>
<dbReference type="InterPro" id="IPR000424">
    <property type="entry name" value="Primosome_PriB/ssb"/>
</dbReference>
<dbReference type="AlphaFoldDB" id="A0A096BG71"/>
<comment type="caution">
    <text evidence="3">The sequence shown here is derived from an EMBL/GenBank/DDBJ whole genome shotgun (WGS) entry which is preliminary data.</text>
</comment>
<accession>A0A096BG71</accession>
<evidence type="ECO:0000256" key="1">
    <source>
        <dbReference type="ARBA" id="ARBA00023125"/>
    </source>
</evidence>
<dbReference type="RefSeq" id="WP_035164203.1">
    <property type="nucleotide sequence ID" value="NZ_AZTB01000052.1"/>
</dbReference>
<reference evidence="3 4" key="1">
    <citation type="submission" date="2013-12" db="EMBL/GenBank/DDBJ databases">
        <title>Draft genome sequence of Caloranaerobacter sp. H53214.</title>
        <authorList>
            <person name="Jiang L.J."/>
            <person name="Shao Z.Z."/>
            <person name="Long M.N."/>
        </authorList>
    </citation>
    <scope>NUCLEOTIDE SEQUENCE [LARGE SCALE GENOMIC DNA]</scope>
    <source>
        <strain evidence="3 4">H53214</strain>
    </source>
</reference>
<dbReference type="GO" id="GO:0003697">
    <property type="term" value="F:single-stranded DNA binding"/>
    <property type="evidence" value="ECO:0007669"/>
    <property type="project" value="InterPro"/>
</dbReference>
<dbReference type="CDD" id="cd04496">
    <property type="entry name" value="SSB_OBF"/>
    <property type="match status" value="1"/>
</dbReference>
<dbReference type="InterPro" id="IPR012340">
    <property type="entry name" value="NA-bd_OB-fold"/>
</dbReference>
<dbReference type="Proteomes" id="UP000029622">
    <property type="component" value="Unassembled WGS sequence"/>
</dbReference>
<evidence type="ECO:0000313" key="4">
    <source>
        <dbReference type="Proteomes" id="UP000029622"/>
    </source>
</evidence>
<gene>
    <name evidence="3" type="ORF">Y919_09365</name>
</gene>
<dbReference type="Gene3D" id="2.40.50.140">
    <property type="entry name" value="Nucleic acid-binding proteins"/>
    <property type="match status" value="2"/>
</dbReference>
<protein>
    <submittedName>
        <fullName evidence="3">Single-stranded DNA-binding protein</fullName>
    </submittedName>
</protein>
<proteinExistence type="predicted"/>
<dbReference type="PROSITE" id="PS50935">
    <property type="entry name" value="SSB"/>
    <property type="match status" value="2"/>
</dbReference>
<sequence length="226" mass="26314">MVDKVIQTNFVTIVGKIVTELEFSHQMYGEGFYTFYIKVPRLSENSDVLPVTISERLFVGMELKPGVELVIEGQLRSYNRYSDGSNRLLLTVFARDVYIPDDEEELLELRRKPNEIFLDGYICKQPVYRTTPFGREITDLLVAVNRPYNKSDYIPCIAWGRNARFSEKLRVGDHIRLWGRIQSREYQKKLPDGEVLNKVAYEVSISKMEYLKDDNNREGKLKAESV</sequence>
<evidence type="ECO:0000256" key="2">
    <source>
        <dbReference type="PROSITE-ProRule" id="PRU00252"/>
    </source>
</evidence>
<organism evidence="3 4">
    <name type="scientific">Caloranaerobacter azorensis H53214</name>
    <dbReference type="NCBI Taxonomy" id="1156417"/>
    <lineage>
        <taxon>Bacteria</taxon>
        <taxon>Bacillati</taxon>
        <taxon>Bacillota</taxon>
        <taxon>Tissierellia</taxon>
        <taxon>Tissierellales</taxon>
        <taxon>Thermohalobacteraceae</taxon>
        <taxon>Caloranaerobacter</taxon>
    </lineage>
</organism>